<dbReference type="AlphaFoldDB" id="A0A2T0XF64"/>
<dbReference type="InterPro" id="IPR002502">
    <property type="entry name" value="Amidase_domain"/>
</dbReference>
<dbReference type="PANTHER" id="PTHR30417">
    <property type="entry name" value="N-ACETYLMURAMOYL-L-ALANINE AMIDASE AMID"/>
    <property type="match status" value="1"/>
</dbReference>
<proteinExistence type="inferred from homology"/>
<evidence type="ECO:0000256" key="5">
    <source>
        <dbReference type="ARBA" id="ARBA00023316"/>
    </source>
</evidence>
<dbReference type="SMART" id="SM00644">
    <property type="entry name" value="Ami_2"/>
    <property type="match status" value="1"/>
</dbReference>
<dbReference type="PANTHER" id="PTHR30417:SF1">
    <property type="entry name" value="N-ACETYLMURAMOYL-L-ALANINE AMIDASE AMID"/>
    <property type="match status" value="1"/>
</dbReference>
<feature type="domain" description="N-acetylmuramoyl-L-alanine amidase" evidence="6">
    <location>
        <begin position="47"/>
        <end position="188"/>
    </location>
</feature>
<dbReference type="EC" id="3.5.1.28" evidence="3"/>
<sequence>MSRSVLGRESLSRRIRCNRMLVLALVSALLAGCAPTSSQLMGSLVIDESLSSKAKKSRVEIIVLHYTASNTPIAKLTLTQEEVSAHYLVTDDSPPVIYRLVPETYSAWHAGESSWYGKSALNSNSIGIEIVHPGWAKNSTGELGPTYPNDQIDMVIKLVKDIAKRYQITPENIVGHSDVAPSRKLDPGPAFPWKQLAEAGLGRWFNETQANQNLQKFNTRSIPDARWFQTELKRVGYGVTETGVLDGQTKAAINAFQLHYRPSQVSGLPDAETAARLLALPTAGTGLNF</sequence>
<dbReference type="SUPFAM" id="SSF47090">
    <property type="entry name" value="PGBD-like"/>
    <property type="match status" value="1"/>
</dbReference>
<dbReference type="OrthoDB" id="9794842at2"/>
<dbReference type="InterPro" id="IPR036365">
    <property type="entry name" value="PGBD-like_sf"/>
</dbReference>
<evidence type="ECO:0000256" key="4">
    <source>
        <dbReference type="ARBA" id="ARBA00022801"/>
    </source>
</evidence>
<dbReference type="GO" id="GO:0019867">
    <property type="term" value="C:outer membrane"/>
    <property type="evidence" value="ECO:0007669"/>
    <property type="project" value="TreeGrafter"/>
</dbReference>
<comment type="caution">
    <text evidence="7">The sequence shown here is derived from an EMBL/GenBank/DDBJ whole genome shotgun (WGS) entry which is preliminary data.</text>
</comment>
<organism evidence="7 8">
    <name type="scientific">Jezberella montanilacus</name>
    <dbReference type="NCBI Taxonomy" id="323426"/>
    <lineage>
        <taxon>Bacteria</taxon>
        <taxon>Pseudomonadati</taxon>
        <taxon>Pseudomonadota</taxon>
        <taxon>Betaproteobacteria</taxon>
        <taxon>Burkholderiales</taxon>
        <taxon>Alcaligenaceae</taxon>
        <taxon>Jezberella</taxon>
    </lineage>
</organism>
<dbReference type="Pfam" id="PF01510">
    <property type="entry name" value="Amidase_2"/>
    <property type="match status" value="1"/>
</dbReference>
<dbReference type="InterPro" id="IPR036505">
    <property type="entry name" value="Amidase/PGRP_sf"/>
</dbReference>
<protein>
    <recommendedName>
        <fullName evidence="3">N-acetylmuramoyl-L-alanine amidase</fullName>
        <ecNumber evidence="3">3.5.1.28</ecNumber>
    </recommendedName>
</protein>
<dbReference type="InterPro" id="IPR036366">
    <property type="entry name" value="PGBDSf"/>
</dbReference>
<evidence type="ECO:0000313" key="7">
    <source>
        <dbReference type="EMBL" id="PRY97576.1"/>
    </source>
</evidence>
<comment type="catalytic activity">
    <reaction evidence="1">
        <text>Hydrolyzes the link between N-acetylmuramoyl residues and L-amino acid residues in certain cell-wall glycopeptides.</text>
        <dbReference type="EC" id="3.5.1.28"/>
    </reaction>
</comment>
<gene>
    <name evidence="7" type="ORF">BCM14_2036</name>
</gene>
<evidence type="ECO:0000259" key="6">
    <source>
        <dbReference type="SMART" id="SM00644"/>
    </source>
</evidence>
<keyword evidence="8" id="KW-1185">Reference proteome</keyword>
<dbReference type="PROSITE" id="PS51257">
    <property type="entry name" value="PROKAR_LIPOPROTEIN"/>
    <property type="match status" value="1"/>
</dbReference>
<evidence type="ECO:0000256" key="3">
    <source>
        <dbReference type="ARBA" id="ARBA00011901"/>
    </source>
</evidence>
<dbReference type="Proteomes" id="UP000238308">
    <property type="component" value="Unassembled WGS sequence"/>
</dbReference>
<keyword evidence="5" id="KW-0961">Cell wall biogenesis/degradation</keyword>
<accession>A0A2T0XF64</accession>
<dbReference type="InterPro" id="IPR051206">
    <property type="entry name" value="NAMLAA_amidase_2"/>
</dbReference>
<dbReference type="SUPFAM" id="SSF55846">
    <property type="entry name" value="N-acetylmuramoyl-L-alanine amidase-like"/>
    <property type="match status" value="1"/>
</dbReference>
<dbReference type="GO" id="GO:0008745">
    <property type="term" value="F:N-acetylmuramoyl-L-alanine amidase activity"/>
    <property type="evidence" value="ECO:0007669"/>
    <property type="project" value="UniProtKB-EC"/>
</dbReference>
<dbReference type="FunFam" id="3.40.80.10:FF:000003">
    <property type="entry name" value="N-acetylmuramoyl-L-alanine amidase"/>
    <property type="match status" value="1"/>
</dbReference>
<reference evidence="7 8" key="1">
    <citation type="submission" date="2018-03" db="EMBL/GenBank/DDBJ databases">
        <title>Genomic Encyclopedia of Type Strains, Phase III (KMG-III): the genomes of soil and plant-associated and newly described type strains.</title>
        <authorList>
            <person name="Whitman W."/>
        </authorList>
    </citation>
    <scope>NUCLEOTIDE SEQUENCE [LARGE SCALE GENOMIC DNA]</scope>
    <source>
        <strain evidence="7 8">MWH-P2sevCIIIb</strain>
    </source>
</reference>
<dbReference type="Pfam" id="PF01471">
    <property type="entry name" value="PG_binding_1"/>
    <property type="match status" value="1"/>
</dbReference>
<dbReference type="Gene3D" id="1.10.101.10">
    <property type="entry name" value="PGBD-like superfamily/PGBD"/>
    <property type="match status" value="1"/>
</dbReference>
<dbReference type="EMBL" id="PVTV01000014">
    <property type="protein sequence ID" value="PRY97576.1"/>
    <property type="molecule type" value="Genomic_DNA"/>
</dbReference>
<name>A0A2T0XF64_9BURK</name>
<dbReference type="CDD" id="cd06583">
    <property type="entry name" value="PGRP"/>
    <property type="match status" value="1"/>
</dbReference>
<dbReference type="RefSeq" id="WP_106227883.1">
    <property type="nucleotide sequence ID" value="NZ_PVTV01000014.1"/>
</dbReference>
<evidence type="ECO:0000256" key="1">
    <source>
        <dbReference type="ARBA" id="ARBA00001561"/>
    </source>
</evidence>
<evidence type="ECO:0000256" key="2">
    <source>
        <dbReference type="ARBA" id="ARBA00007553"/>
    </source>
</evidence>
<dbReference type="Gene3D" id="3.40.80.10">
    <property type="entry name" value="Peptidoglycan recognition protein-like"/>
    <property type="match status" value="1"/>
</dbReference>
<evidence type="ECO:0000313" key="8">
    <source>
        <dbReference type="Proteomes" id="UP000238308"/>
    </source>
</evidence>
<keyword evidence="4" id="KW-0378">Hydrolase</keyword>
<dbReference type="InterPro" id="IPR002477">
    <property type="entry name" value="Peptidoglycan-bd-like"/>
</dbReference>
<dbReference type="GO" id="GO:0009253">
    <property type="term" value="P:peptidoglycan catabolic process"/>
    <property type="evidence" value="ECO:0007669"/>
    <property type="project" value="InterPro"/>
</dbReference>
<comment type="similarity">
    <text evidence="2">Belongs to the N-acetylmuramoyl-L-alanine amidase 2 family.</text>
</comment>
<dbReference type="GO" id="GO:0009254">
    <property type="term" value="P:peptidoglycan turnover"/>
    <property type="evidence" value="ECO:0007669"/>
    <property type="project" value="TreeGrafter"/>
</dbReference>
<dbReference type="GO" id="GO:0071555">
    <property type="term" value="P:cell wall organization"/>
    <property type="evidence" value="ECO:0007669"/>
    <property type="project" value="UniProtKB-KW"/>
</dbReference>